<feature type="domain" description="Methyltransferase type 11" evidence="1">
    <location>
        <begin position="59"/>
        <end position="116"/>
    </location>
</feature>
<sequence>MHASANDKARVFRKAYLADVETTPLTVLDVGSAIVDGQSLSNRDVMGNPAWTLVGMDIEPGLNVEVVVADPYDWKEIATGSVDVVTCSEVFEHAEYFWITILEISRVLKGNGLAFITSPGGGPRHRFPVDCWRFYDDAFPALARYAGLNLLEAQVQWVPAYRKGIQWRDSSAVMQKPVLDAGQSRLDAARIAIGKSLRGPEPALSEINAAGLADAPLALSPIPPQTGKAAFAAREAELLAGSSNFMRKGRLVMRQIREIRRIIATPIKDLHL</sequence>
<accession>A0ABW0HE14</accession>
<comment type="caution">
    <text evidence="2">The sequence shown here is derived from an EMBL/GenBank/DDBJ whole genome shotgun (WGS) entry which is preliminary data.</text>
</comment>
<evidence type="ECO:0000313" key="3">
    <source>
        <dbReference type="Proteomes" id="UP001596104"/>
    </source>
</evidence>
<proteinExistence type="predicted"/>
<dbReference type="CDD" id="cd02440">
    <property type="entry name" value="AdoMet_MTases"/>
    <property type="match status" value="1"/>
</dbReference>
<dbReference type="Gene3D" id="3.40.50.150">
    <property type="entry name" value="Vaccinia Virus protein VP39"/>
    <property type="match status" value="1"/>
</dbReference>
<evidence type="ECO:0000313" key="2">
    <source>
        <dbReference type="EMBL" id="MFC5394880.1"/>
    </source>
</evidence>
<dbReference type="InterPro" id="IPR013216">
    <property type="entry name" value="Methyltransf_11"/>
</dbReference>
<reference evidence="3" key="1">
    <citation type="journal article" date="2019" name="Int. J. Syst. Evol. Microbiol.">
        <title>The Global Catalogue of Microorganisms (GCM) 10K type strain sequencing project: providing services to taxonomists for standard genome sequencing and annotation.</title>
        <authorList>
            <consortium name="The Broad Institute Genomics Platform"/>
            <consortium name="The Broad Institute Genome Sequencing Center for Infectious Disease"/>
            <person name="Wu L."/>
            <person name="Ma J."/>
        </authorList>
    </citation>
    <scope>NUCLEOTIDE SEQUENCE [LARGE SCALE GENOMIC DNA]</scope>
    <source>
        <strain evidence="3">CGMCC 1.16326</strain>
    </source>
</reference>
<keyword evidence="2" id="KW-0489">Methyltransferase</keyword>
<keyword evidence="2" id="KW-0808">Transferase</keyword>
<dbReference type="SUPFAM" id="SSF53335">
    <property type="entry name" value="S-adenosyl-L-methionine-dependent methyltransferases"/>
    <property type="match status" value="1"/>
</dbReference>
<dbReference type="Proteomes" id="UP001596104">
    <property type="component" value="Unassembled WGS sequence"/>
</dbReference>
<dbReference type="EC" id="2.1.1.222" evidence="2"/>
<dbReference type="GO" id="GO:0032259">
    <property type="term" value="P:methylation"/>
    <property type="evidence" value="ECO:0007669"/>
    <property type="project" value="UniProtKB-KW"/>
</dbReference>
<dbReference type="Pfam" id="PF08241">
    <property type="entry name" value="Methyltransf_11"/>
    <property type="match status" value="1"/>
</dbReference>
<evidence type="ECO:0000259" key="1">
    <source>
        <dbReference type="Pfam" id="PF08241"/>
    </source>
</evidence>
<dbReference type="GO" id="GO:0061542">
    <property type="term" value="F:3-demethylubiquinol 3-O-methyltransferase activity"/>
    <property type="evidence" value="ECO:0007669"/>
    <property type="project" value="UniProtKB-EC"/>
</dbReference>
<dbReference type="InterPro" id="IPR029063">
    <property type="entry name" value="SAM-dependent_MTases_sf"/>
</dbReference>
<name>A0ABW0HE14_9HYPH</name>
<dbReference type="EMBL" id="JBHSLV010000033">
    <property type="protein sequence ID" value="MFC5394880.1"/>
    <property type="molecule type" value="Genomic_DNA"/>
</dbReference>
<keyword evidence="3" id="KW-1185">Reference proteome</keyword>
<dbReference type="EC" id="2.1.1.64" evidence="2"/>
<gene>
    <name evidence="2" type="ORF">ACFPPC_19770</name>
</gene>
<dbReference type="RefSeq" id="WP_377010470.1">
    <property type="nucleotide sequence ID" value="NZ_JBHSLV010000033.1"/>
</dbReference>
<organism evidence="2 3">
    <name type="scientific">Bosea vestrisii</name>
    <dbReference type="NCBI Taxonomy" id="151416"/>
    <lineage>
        <taxon>Bacteria</taxon>
        <taxon>Pseudomonadati</taxon>
        <taxon>Pseudomonadota</taxon>
        <taxon>Alphaproteobacteria</taxon>
        <taxon>Hyphomicrobiales</taxon>
        <taxon>Boseaceae</taxon>
        <taxon>Bosea</taxon>
    </lineage>
</organism>
<dbReference type="GO" id="GO:0102208">
    <property type="term" value="F:2-polyprenyl-6-hydroxyphenol methylase activity"/>
    <property type="evidence" value="ECO:0007669"/>
    <property type="project" value="UniProtKB-EC"/>
</dbReference>
<protein>
    <submittedName>
        <fullName evidence="2">Class I SAM-dependent methyltransferase</fullName>
        <ecNumber evidence="2">2.1.1.222</ecNumber>
        <ecNumber evidence="2">2.1.1.64</ecNumber>
    </submittedName>
</protein>